<keyword evidence="2" id="KW-1185">Reference proteome</keyword>
<gene>
    <name evidence="1" type="ORF">SAMN05421739_103212</name>
</gene>
<accession>A0A1I2TNZ0</accession>
<proteinExistence type="predicted"/>
<dbReference type="Proteomes" id="UP000198724">
    <property type="component" value="Unassembled WGS sequence"/>
</dbReference>
<dbReference type="EMBL" id="FOOT01000003">
    <property type="protein sequence ID" value="SFG66503.1"/>
    <property type="molecule type" value="Genomic_DNA"/>
</dbReference>
<name>A0A1I2TNZ0_9BACT</name>
<protein>
    <submittedName>
        <fullName evidence="1">Uncharacterized protein</fullName>
    </submittedName>
</protein>
<reference evidence="2" key="1">
    <citation type="submission" date="2016-10" db="EMBL/GenBank/DDBJ databases">
        <authorList>
            <person name="Varghese N."/>
            <person name="Submissions S."/>
        </authorList>
    </citation>
    <scope>NUCLEOTIDE SEQUENCE [LARGE SCALE GENOMIC DNA]</scope>
    <source>
        <strain evidence="2">LP51</strain>
    </source>
</reference>
<evidence type="ECO:0000313" key="1">
    <source>
        <dbReference type="EMBL" id="SFG66503.1"/>
    </source>
</evidence>
<evidence type="ECO:0000313" key="2">
    <source>
        <dbReference type="Proteomes" id="UP000198724"/>
    </source>
</evidence>
<dbReference type="AlphaFoldDB" id="A0A1I2TNZ0"/>
<dbReference type="STRING" id="1436961.SAMN05421739_103212"/>
<organism evidence="1 2">
    <name type="scientific">Pontibacter chinhatensis</name>
    <dbReference type="NCBI Taxonomy" id="1436961"/>
    <lineage>
        <taxon>Bacteria</taxon>
        <taxon>Pseudomonadati</taxon>
        <taxon>Bacteroidota</taxon>
        <taxon>Cytophagia</taxon>
        <taxon>Cytophagales</taxon>
        <taxon>Hymenobacteraceae</taxon>
        <taxon>Pontibacter</taxon>
    </lineage>
</organism>
<sequence>MIQHKSKLFEYDKQLTEKGYASYSTTGINPSGRSKYIKLIKTAFKQEDFDLGIDVDKPWEEIEMQDYFQIEYLFVGKLLENPPNPISNDKVGFNIYQEDKFGKQEFQSQNILNLTVIIDK</sequence>